<evidence type="ECO:0000313" key="6">
    <source>
        <dbReference type="Proteomes" id="UP001157161"/>
    </source>
</evidence>
<proteinExistence type="predicted"/>
<keyword evidence="4" id="KW-0732">Signal</keyword>
<keyword evidence="6" id="KW-1185">Reference proteome</keyword>
<dbReference type="NCBIfam" id="TIGR01076">
    <property type="entry name" value="sortase_fam"/>
    <property type="match status" value="1"/>
</dbReference>
<evidence type="ECO:0000313" key="5">
    <source>
        <dbReference type="EMBL" id="GMA30393.1"/>
    </source>
</evidence>
<dbReference type="InterPro" id="IPR042003">
    <property type="entry name" value="Sortase_E"/>
</dbReference>
<dbReference type="PROSITE" id="PS51257">
    <property type="entry name" value="PROKAR_LIPOPROTEIN"/>
    <property type="match status" value="1"/>
</dbReference>
<gene>
    <name evidence="5" type="ORF">GCM10025875_03850</name>
</gene>
<dbReference type="Pfam" id="PF04203">
    <property type="entry name" value="Sortase"/>
    <property type="match status" value="1"/>
</dbReference>
<dbReference type="EMBL" id="BSUM01000001">
    <property type="protein sequence ID" value="GMA30393.1"/>
    <property type="molecule type" value="Genomic_DNA"/>
</dbReference>
<feature type="active site" description="Acyl-thioester intermediate" evidence="2">
    <location>
        <position position="202"/>
    </location>
</feature>
<feature type="region of interest" description="Disordered" evidence="3">
    <location>
        <begin position="32"/>
        <end position="79"/>
    </location>
</feature>
<organism evidence="5 6">
    <name type="scientific">Litorihabitans aurantiacus</name>
    <dbReference type="NCBI Taxonomy" id="1930061"/>
    <lineage>
        <taxon>Bacteria</taxon>
        <taxon>Bacillati</taxon>
        <taxon>Actinomycetota</taxon>
        <taxon>Actinomycetes</taxon>
        <taxon>Micrococcales</taxon>
        <taxon>Beutenbergiaceae</taxon>
        <taxon>Litorihabitans</taxon>
    </lineage>
</organism>
<dbReference type="SUPFAM" id="SSF63817">
    <property type="entry name" value="Sortase"/>
    <property type="match status" value="1"/>
</dbReference>
<feature type="chain" id="PRO_5041313217" description="Class E sortase" evidence="4">
    <location>
        <begin position="30"/>
        <end position="224"/>
    </location>
</feature>
<dbReference type="CDD" id="cd05830">
    <property type="entry name" value="Sortase_E"/>
    <property type="match status" value="1"/>
</dbReference>
<dbReference type="Proteomes" id="UP001157161">
    <property type="component" value="Unassembled WGS sequence"/>
</dbReference>
<dbReference type="GO" id="GO:0016787">
    <property type="term" value="F:hydrolase activity"/>
    <property type="evidence" value="ECO:0007669"/>
    <property type="project" value="UniProtKB-KW"/>
</dbReference>
<feature type="signal peptide" evidence="4">
    <location>
        <begin position="1"/>
        <end position="29"/>
    </location>
</feature>
<reference evidence="5" key="1">
    <citation type="journal article" date="2014" name="Int. J. Syst. Evol. Microbiol.">
        <title>Complete genome sequence of Corynebacterium casei LMG S-19264T (=DSM 44701T), isolated from a smear-ripened cheese.</title>
        <authorList>
            <consortium name="US DOE Joint Genome Institute (JGI-PGF)"/>
            <person name="Walter F."/>
            <person name="Albersmeier A."/>
            <person name="Kalinowski J."/>
            <person name="Ruckert C."/>
        </authorList>
    </citation>
    <scope>NUCLEOTIDE SEQUENCE</scope>
    <source>
        <strain evidence="5">NBRC 112290</strain>
    </source>
</reference>
<protein>
    <recommendedName>
        <fullName evidence="7">Class E sortase</fullName>
    </recommendedName>
</protein>
<dbReference type="InterPro" id="IPR023365">
    <property type="entry name" value="Sortase_dom-sf"/>
</dbReference>
<comment type="caution">
    <text evidence="5">The sequence shown here is derived from an EMBL/GenBank/DDBJ whole genome shotgun (WGS) entry which is preliminary data.</text>
</comment>
<feature type="compositionally biased region" description="Pro residues" evidence="3">
    <location>
        <begin position="54"/>
        <end position="74"/>
    </location>
</feature>
<dbReference type="InterPro" id="IPR005754">
    <property type="entry name" value="Sortase"/>
</dbReference>
<evidence type="ECO:0000256" key="4">
    <source>
        <dbReference type="SAM" id="SignalP"/>
    </source>
</evidence>
<reference evidence="5" key="2">
    <citation type="submission" date="2023-02" db="EMBL/GenBank/DDBJ databases">
        <authorList>
            <person name="Sun Q."/>
            <person name="Mori K."/>
        </authorList>
    </citation>
    <scope>NUCLEOTIDE SEQUENCE</scope>
    <source>
        <strain evidence="5">NBRC 112290</strain>
    </source>
</reference>
<dbReference type="Gene3D" id="2.40.260.10">
    <property type="entry name" value="Sortase"/>
    <property type="match status" value="1"/>
</dbReference>
<evidence type="ECO:0000256" key="3">
    <source>
        <dbReference type="SAM" id="MobiDB-lite"/>
    </source>
</evidence>
<sequence length="224" mass="23568">MVAPRWGTSTDRRPLRVAGIALACAAALAACTPDAPEATPPSPTASPVALAPTAPDPTPTAPPPPRRAPEPPPVQERQEIGATYGTVTIDRFGEEWVMPLHEGVDKAIIDRPGIAHYPDSATPGSFGNIALTGHRTTHSAPLYDIDLLEAGDRITVTTATGEFTYEVTTHEIVNPDAMRVISPNPQSPDSPAETSMLTLIACHPKGSVAQRWVTYAELVGSASV</sequence>
<keyword evidence="1" id="KW-0378">Hydrolase</keyword>
<dbReference type="RefSeq" id="WP_284249025.1">
    <property type="nucleotide sequence ID" value="NZ_BSUM01000001.1"/>
</dbReference>
<name>A0AA37UGU6_9MICO</name>
<dbReference type="AlphaFoldDB" id="A0AA37UGU6"/>
<evidence type="ECO:0008006" key="7">
    <source>
        <dbReference type="Google" id="ProtNLM"/>
    </source>
</evidence>
<accession>A0AA37UGU6</accession>
<feature type="active site" description="Proton donor/acceptor" evidence="2">
    <location>
        <position position="134"/>
    </location>
</feature>
<evidence type="ECO:0000256" key="1">
    <source>
        <dbReference type="ARBA" id="ARBA00022801"/>
    </source>
</evidence>
<evidence type="ECO:0000256" key="2">
    <source>
        <dbReference type="PIRSR" id="PIRSR605754-1"/>
    </source>
</evidence>